<feature type="compositionally biased region" description="Basic and acidic residues" evidence="2">
    <location>
        <begin position="300"/>
        <end position="309"/>
    </location>
</feature>
<gene>
    <name evidence="4" type="ORF">CfE428DRAFT_5054</name>
</gene>
<comment type="caution">
    <text evidence="4">The sequence shown here is derived from an EMBL/GenBank/DDBJ whole genome shotgun (WGS) entry which is preliminary data.</text>
</comment>
<reference evidence="4 5" key="1">
    <citation type="journal article" date="2011" name="J. Bacteriol.">
        <title>Genome sequence of Chthoniobacter flavus Ellin428, an aerobic heterotrophic soil bacterium.</title>
        <authorList>
            <person name="Kant R."/>
            <person name="van Passel M.W."/>
            <person name="Palva A."/>
            <person name="Lucas S."/>
            <person name="Lapidus A."/>
            <person name="Glavina Del Rio T."/>
            <person name="Dalin E."/>
            <person name="Tice H."/>
            <person name="Bruce D."/>
            <person name="Goodwin L."/>
            <person name="Pitluck S."/>
            <person name="Larimer F.W."/>
            <person name="Land M.L."/>
            <person name="Hauser L."/>
            <person name="Sangwan P."/>
            <person name="de Vos W.M."/>
            <person name="Janssen P.H."/>
            <person name="Smidt H."/>
        </authorList>
    </citation>
    <scope>NUCLEOTIDE SEQUENCE [LARGE SCALE GENOMIC DNA]</scope>
    <source>
        <strain evidence="4 5">Ellin428</strain>
    </source>
</reference>
<dbReference type="EMBL" id="ABVL01000020">
    <property type="protein sequence ID" value="EDY17368.1"/>
    <property type="molecule type" value="Genomic_DNA"/>
</dbReference>
<dbReference type="PANTHER" id="PTHR22901">
    <property type="entry name" value="SIALATE O-ACETYLESTERASE"/>
    <property type="match status" value="1"/>
</dbReference>
<dbReference type="PANTHER" id="PTHR22901:SF0">
    <property type="entry name" value="SIALATE O-ACETYLESTERASE"/>
    <property type="match status" value="1"/>
</dbReference>
<keyword evidence="5" id="KW-1185">Reference proteome</keyword>
<evidence type="ECO:0000256" key="1">
    <source>
        <dbReference type="ARBA" id="ARBA00022801"/>
    </source>
</evidence>
<dbReference type="InterPro" id="IPR036514">
    <property type="entry name" value="SGNH_hydro_sf"/>
</dbReference>
<dbReference type="AlphaFoldDB" id="B4D814"/>
<dbReference type="InterPro" id="IPR039329">
    <property type="entry name" value="SIAE"/>
</dbReference>
<organism evidence="4 5">
    <name type="scientific">Chthoniobacter flavus Ellin428</name>
    <dbReference type="NCBI Taxonomy" id="497964"/>
    <lineage>
        <taxon>Bacteria</taxon>
        <taxon>Pseudomonadati</taxon>
        <taxon>Verrucomicrobiota</taxon>
        <taxon>Spartobacteria</taxon>
        <taxon>Chthoniobacterales</taxon>
        <taxon>Chthoniobacteraceae</taxon>
        <taxon>Chthoniobacter</taxon>
    </lineage>
</organism>
<dbReference type="eggNOG" id="COG3250">
    <property type="taxonomic scope" value="Bacteria"/>
</dbReference>
<feature type="domain" description="Sialate O-acetylesterase" evidence="3">
    <location>
        <begin position="349"/>
        <end position="441"/>
    </location>
</feature>
<accession>B4D814</accession>
<dbReference type="InterPro" id="IPR013783">
    <property type="entry name" value="Ig-like_fold"/>
</dbReference>
<dbReference type="RefSeq" id="WP_006982375.1">
    <property type="nucleotide sequence ID" value="NZ_ABVL01000020.1"/>
</dbReference>
<dbReference type="EC" id="3.1.1.53" evidence="4"/>
<dbReference type="SUPFAM" id="SSF52266">
    <property type="entry name" value="SGNH hydrolase"/>
    <property type="match status" value="1"/>
</dbReference>
<sequence length="586" mass="63568">MKFPTSLRPRPLRSSISLCVIGLMGLAIDSHLSADVTMPAIFGDHMVLQRDITANVWGWATPGEAVTVTAGQDHATATAGKDGKWMVKLAKLAASSKPIEITVAGKNRIIIHDVLVGDVWICSGQSNMELGSKAVMSTDEFNKAGNPQIRLFSVPKYIAPAPARDITTAPQGFPLLGTWQVCTPDTLSKTGEWSGFPAVGYYFGSEIQKYTQQPVGLIGTCWGGTRINCWTSLQTLQSVPAMASMAAGAAKFRDQYKELEDHYLNVEVPKWKADVEKWQQDNKAVIDKYNEDYKAWEEANKAAKAERKPGPPRPRAPIGPKEPRDPVHNNQTSAALFNGMIAPLIPFGIKGAVWYQGESNADNPAFYKIALPALINDWRTQWGQGNFPFMIVQLPNFGNPKPEPSESYWAGTREAQANALTVTDTGLAVTIDLAAGGNLHPGDKLDVGYRLALAAERVAYGQQNVVSSGPVYKSFKVEGNKVRITFDNLGGGLVLGNPPEHFFTNQRKTAPAVPSELKGFAIAGADHKFVWANATIDGNSVVVSSDSVANPVAVRYAWADNPVCDLYNKEGLPAMPFRTDDFPPGK</sequence>
<dbReference type="Pfam" id="PF03629">
    <property type="entry name" value="SASA"/>
    <property type="match status" value="1"/>
</dbReference>
<dbReference type="Proteomes" id="UP000005824">
    <property type="component" value="Unassembled WGS sequence"/>
</dbReference>
<evidence type="ECO:0000313" key="5">
    <source>
        <dbReference type="Proteomes" id="UP000005824"/>
    </source>
</evidence>
<dbReference type="InParanoid" id="B4D814"/>
<evidence type="ECO:0000313" key="4">
    <source>
        <dbReference type="EMBL" id="EDY17368.1"/>
    </source>
</evidence>
<dbReference type="GO" id="GO:0001681">
    <property type="term" value="F:sialate O-acetylesterase activity"/>
    <property type="evidence" value="ECO:0007669"/>
    <property type="project" value="UniProtKB-EC"/>
</dbReference>
<feature type="region of interest" description="Disordered" evidence="2">
    <location>
        <begin position="300"/>
        <end position="329"/>
    </location>
</feature>
<keyword evidence="1 4" id="KW-0378">Hydrolase</keyword>
<name>B4D814_9BACT</name>
<proteinExistence type="predicted"/>
<dbReference type="InterPro" id="IPR005181">
    <property type="entry name" value="SASA"/>
</dbReference>
<dbReference type="Gene3D" id="2.60.40.10">
    <property type="entry name" value="Immunoglobulins"/>
    <property type="match status" value="1"/>
</dbReference>
<dbReference type="GO" id="GO:0005975">
    <property type="term" value="P:carbohydrate metabolic process"/>
    <property type="evidence" value="ECO:0007669"/>
    <property type="project" value="TreeGrafter"/>
</dbReference>
<protein>
    <submittedName>
        <fullName evidence="4">Sialate O-acetylesterase</fullName>
        <ecNumber evidence="4">3.1.1.53</ecNumber>
    </submittedName>
</protein>
<dbReference type="STRING" id="497964.CfE428DRAFT_5054"/>
<evidence type="ECO:0000256" key="2">
    <source>
        <dbReference type="SAM" id="MobiDB-lite"/>
    </source>
</evidence>
<dbReference type="Gene3D" id="3.40.50.1110">
    <property type="entry name" value="SGNH hydrolase"/>
    <property type="match status" value="1"/>
</dbReference>
<evidence type="ECO:0000259" key="3">
    <source>
        <dbReference type="Pfam" id="PF03629"/>
    </source>
</evidence>